<evidence type="ECO:0000256" key="1">
    <source>
        <dbReference type="SAM" id="MobiDB-lite"/>
    </source>
</evidence>
<name>A0ABP5JGZ5_9MICC</name>
<dbReference type="EMBL" id="BAAAQA010000014">
    <property type="protein sequence ID" value="GAA2115120.1"/>
    <property type="molecule type" value="Genomic_DNA"/>
</dbReference>
<gene>
    <name evidence="3" type="ORF">GCM10009824_12880</name>
</gene>
<accession>A0ABP5JGZ5</accession>
<keyword evidence="4" id="KW-1185">Reference proteome</keyword>
<dbReference type="InterPro" id="IPR002725">
    <property type="entry name" value="YgjP-like_metallopeptidase"/>
</dbReference>
<dbReference type="RefSeq" id="WP_344224175.1">
    <property type="nucleotide sequence ID" value="NZ_BAAAQA010000014.1"/>
</dbReference>
<feature type="compositionally biased region" description="Basic residues" evidence="1">
    <location>
        <begin position="1"/>
        <end position="10"/>
    </location>
</feature>
<evidence type="ECO:0000313" key="3">
    <source>
        <dbReference type="EMBL" id="GAA2115120.1"/>
    </source>
</evidence>
<dbReference type="InterPro" id="IPR053136">
    <property type="entry name" value="UTP_pyrophosphatase-like"/>
</dbReference>
<organism evidence="3 4">
    <name type="scientific">Kocuria atrinae</name>
    <dbReference type="NCBI Taxonomy" id="592377"/>
    <lineage>
        <taxon>Bacteria</taxon>
        <taxon>Bacillati</taxon>
        <taxon>Actinomycetota</taxon>
        <taxon>Actinomycetes</taxon>
        <taxon>Micrococcales</taxon>
        <taxon>Micrococcaceae</taxon>
        <taxon>Kocuria</taxon>
    </lineage>
</organism>
<protein>
    <submittedName>
        <fullName evidence="3">M48 family metallopeptidase</fullName>
    </submittedName>
</protein>
<sequence>MSPFRSHRSTQSRNTEPQPPLELPEVVVQRSARRKKTVSAHFSGETVILAVPQSATRREVEQWKTTLVPKIVAKRDRAQRNAQRRSTDDALWHMAQELSATYLDGQARPTEVKWSSRQNTRWGSATPSTGVIRISTRLATVPDWVLETVVLHELVHLLEAHHNERFWSLARKHPKANDAAQFLDGVAWADANPREGSAAVD</sequence>
<evidence type="ECO:0000313" key="4">
    <source>
        <dbReference type="Proteomes" id="UP001500166"/>
    </source>
</evidence>
<dbReference type="Gene3D" id="3.30.2010.10">
    <property type="entry name" value="Metalloproteases ('zincins'), catalytic domain"/>
    <property type="match status" value="1"/>
</dbReference>
<dbReference type="Proteomes" id="UP001500166">
    <property type="component" value="Unassembled WGS sequence"/>
</dbReference>
<dbReference type="CDD" id="cd07344">
    <property type="entry name" value="M48_yhfN_like"/>
    <property type="match status" value="1"/>
</dbReference>
<evidence type="ECO:0000259" key="2">
    <source>
        <dbReference type="Pfam" id="PF01863"/>
    </source>
</evidence>
<dbReference type="PANTHER" id="PTHR30399">
    <property type="entry name" value="UNCHARACTERIZED PROTEIN YGJP"/>
    <property type="match status" value="1"/>
</dbReference>
<comment type="caution">
    <text evidence="3">The sequence shown here is derived from an EMBL/GenBank/DDBJ whole genome shotgun (WGS) entry which is preliminary data.</text>
</comment>
<proteinExistence type="predicted"/>
<feature type="domain" description="YgjP-like metallopeptidase" evidence="2">
    <location>
        <begin position="35"/>
        <end position="179"/>
    </location>
</feature>
<dbReference type="PANTHER" id="PTHR30399:SF1">
    <property type="entry name" value="UTP PYROPHOSPHATASE"/>
    <property type="match status" value="1"/>
</dbReference>
<dbReference type="Pfam" id="PF01863">
    <property type="entry name" value="YgjP-like"/>
    <property type="match status" value="1"/>
</dbReference>
<feature type="region of interest" description="Disordered" evidence="1">
    <location>
        <begin position="1"/>
        <end position="26"/>
    </location>
</feature>
<reference evidence="4" key="1">
    <citation type="journal article" date="2019" name="Int. J. Syst. Evol. Microbiol.">
        <title>The Global Catalogue of Microorganisms (GCM) 10K type strain sequencing project: providing services to taxonomists for standard genome sequencing and annotation.</title>
        <authorList>
            <consortium name="The Broad Institute Genomics Platform"/>
            <consortium name="The Broad Institute Genome Sequencing Center for Infectious Disease"/>
            <person name="Wu L."/>
            <person name="Ma J."/>
        </authorList>
    </citation>
    <scope>NUCLEOTIDE SEQUENCE [LARGE SCALE GENOMIC DNA]</scope>
    <source>
        <strain evidence="4">JCM 15914</strain>
    </source>
</reference>